<evidence type="ECO:0000256" key="1">
    <source>
        <dbReference type="ARBA" id="ARBA00022574"/>
    </source>
</evidence>
<name>A0A0F7ZLZ7_9HYPO</name>
<dbReference type="PROSITE" id="PS00678">
    <property type="entry name" value="WD_REPEATS_1"/>
    <property type="match status" value="1"/>
</dbReference>
<dbReference type="SMART" id="SM00320">
    <property type="entry name" value="WD40"/>
    <property type="match status" value="5"/>
</dbReference>
<dbReference type="PROSITE" id="PS50082">
    <property type="entry name" value="WD_REPEATS_2"/>
    <property type="match status" value="1"/>
</dbReference>
<protein>
    <submittedName>
        <fullName evidence="4">Uncharacterized protein</fullName>
    </submittedName>
</protein>
<dbReference type="InterPro" id="IPR015943">
    <property type="entry name" value="WD40/YVTN_repeat-like_dom_sf"/>
</dbReference>
<proteinExistence type="predicted"/>
<evidence type="ECO:0000256" key="2">
    <source>
        <dbReference type="ARBA" id="ARBA00022737"/>
    </source>
</evidence>
<keyword evidence="1 3" id="KW-0853">WD repeat</keyword>
<accession>A0A0F7ZLZ7</accession>
<evidence type="ECO:0000313" key="5">
    <source>
        <dbReference type="Proteomes" id="UP000054481"/>
    </source>
</evidence>
<dbReference type="PROSITE" id="PS50294">
    <property type="entry name" value="WD_REPEATS_REGION"/>
    <property type="match status" value="1"/>
</dbReference>
<dbReference type="PANTHER" id="PTHR22889:SF0">
    <property type="entry name" value="WD REPEAT-CONTAINING PROTEIN 89"/>
    <property type="match status" value="1"/>
</dbReference>
<reference evidence="4 5" key="1">
    <citation type="journal article" date="2014" name="Genome Biol. Evol.">
        <title>Comparative genomics and transcriptomics analyses reveal divergent lifestyle features of nematode endoparasitic fungus Hirsutella minnesotensis.</title>
        <authorList>
            <person name="Lai Y."/>
            <person name="Liu K."/>
            <person name="Zhang X."/>
            <person name="Zhang X."/>
            <person name="Li K."/>
            <person name="Wang N."/>
            <person name="Shu C."/>
            <person name="Wu Y."/>
            <person name="Wang C."/>
            <person name="Bushley K.E."/>
            <person name="Xiang M."/>
            <person name="Liu X."/>
        </authorList>
    </citation>
    <scope>NUCLEOTIDE SEQUENCE [LARGE SCALE GENOMIC DNA]</scope>
    <source>
        <strain evidence="4 5">3608</strain>
    </source>
</reference>
<evidence type="ECO:0000256" key="3">
    <source>
        <dbReference type="PROSITE-ProRule" id="PRU00221"/>
    </source>
</evidence>
<dbReference type="Proteomes" id="UP000054481">
    <property type="component" value="Unassembled WGS sequence"/>
</dbReference>
<dbReference type="Gene3D" id="2.130.10.10">
    <property type="entry name" value="YVTN repeat-like/Quinoprotein amine dehydrogenase"/>
    <property type="match status" value="1"/>
</dbReference>
<keyword evidence="2" id="KW-0677">Repeat</keyword>
<sequence length="305" mass="32694">MYTLNNVAQHQLGAGSEPVYASWRTEHGNLTTLRPFEEAGEGSLVCTAGEDGTVGVWDVRLAGEAARVAQFRASEAPILSMACSASTQTVAIGTELQNHTASIFLWDVRAAPSPKAHYQEVHSDDVTSLAFHPSEPALLLSGSTDGLVNLYDTRVPDEDDLTLQTLQHGASIHRAGFLDQGLVFALSHDERFALYDVRVDDAAPASFGDLREVLGCQYVAGVTAKTDGSGAILGAGSQDRQNFELVFLARDQASEKGWALDRNNSVGLPGAHGEEIVRSFCFFDEEQLVFTAGEDGAIKAWRPAG</sequence>
<organism evidence="4 5">
    <name type="scientific">Hirsutella minnesotensis 3608</name>
    <dbReference type="NCBI Taxonomy" id="1043627"/>
    <lineage>
        <taxon>Eukaryota</taxon>
        <taxon>Fungi</taxon>
        <taxon>Dikarya</taxon>
        <taxon>Ascomycota</taxon>
        <taxon>Pezizomycotina</taxon>
        <taxon>Sordariomycetes</taxon>
        <taxon>Hypocreomycetidae</taxon>
        <taxon>Hypocreales</taxon>
        <taxon>Ophiocordycipitaceae</taxon>
        <taxon>Hirsutella</taxon>
    </lineage>
</organism>
<dbReference type="AlphaFoldDB" id="A0A0F7ZLZ7"/>
<gene>
    <name evidence="4" type="ORF">HIM_08989</name>
</gene>
<dbReference type="InterPro" id="IPR036322">
    <property type="entry name" value="WD40_repeat_dom_sf"/>
</dbReference>
<keyword evidence="5" id="KW-1185">Reference proteome</keyword>
<evidence type="ECO:0000313" key="4">
    <source>
        <dbReference type="EMBL" id="KJZ71595.1"/>
    </source>
</evidence>
<dbReference type="InterPro" id="IPR001680">
    <property type="entry name" value="WD40_rpt"/>
</dbReference>
<dbReference type="InterPro" id="IPR019775">
    <property type="entry name" value="WD40_repeat_CS"/>
</dbReference>
<feature type="repeat" description="WD" evidence="3">
    <location>
        <begin position="119"/>
        <end position="154"/>
    </location>
</feature>
<dbReference type="InterPro" id="IPR039328">
    <property type="entry name" value="WDR89"/>
</dbReference>
<dbReference type="SUPFAM" id="SSF50978">
    <property type="entry name" value="WD40 repeat-like"/>
    <property type="match status" value="1"/>
</dbReference>
<dbReference type="OrthoDB" id="25131at2759"/>
<dbReference type="Pfam" id="PF00400">
    <property type="entry name" value="WD40"/>
    <property type="match status" value="3"/>
</dbReference>
<dbReference type="EMBL" id="KQ030568">
    <property type="protein sequence ID" value="KJZ71595.1"/>
    <property type="molecule type" value="Genomic_DNA"/>
</dbReference>
<dbReference type="PANTHER" id="PTHR22889">
    <property type="entry name" value="WD REPEAT-CONTAINING PROTEIN 89"/>
    <property type="match status" value="1"/>
</dbReference>